<dbReference type="SUPFAM" id="SSF52833">
    <property type="entry name" value="Thioredoxin-like"/>
    <property type="match status" value="1"/>
</dbReference>
<evidence type="ECO:0000256" key="4">
    <source>
        <dbReference type="ARBA" id="ARBA00022692"/>
    </source>
</evidence>
<dbReference type="InterPro" id="IPR036249">
    <property type="entry name" value="Thioredoxin-like_sf"/>
</dbReference>
<feature type="chain" id="PRO_5004271312" evidence="10">
    <location>
        <begin position="22"/>
        <end position="340"/>
    </location>
</feature>
<dbReference type="Pfam" id="PF04756">
    <property type="entry name" value="OST3_OST6"/>
    <property type="match status" value="1"/>
</dbReference>
<dbReference type="EMBL" id="CR382139">
    <property type="protein sequence ID" value="CAG90964.2"/>
    <property type="molecule type" value="Genomic_DNA"/>
</dbReference>
<keyword evidence="12" id="KW-1185">Reference proteome</keyword>
<sequence>MKVSIVQLYVTFVSLFGLVMAALTNEEMTKYVKSQGNKVVSLNDENYEHILNGERDYHLIVMLSSQSPKINCVLCNEFKPDFETIGNSWIQDHPNGLSKEALEDTESVIPKKNVYFMFSEFTESRNFFSSLQLNNIPKVFHFPPSTNKRPNEYVNQFDEYQFYQGDHKVLLTSWLNQITGHTFNIYIPPDYTRIATNALITFVVVMLIRKFNAEFIMVATSRILWSGISLVAILLLISGYMFNQIRGVPFVMEHQGGKVDYFIPQQQNQLGVETQIMSFVYGCLSLLVVMLIKRAPQIKNSHVKLIAVIVLSILIFVLYSVLLSIFGIKGMGYPYRFITL</sequence>
<evidence type="ECO:0000256" key="8">
    <source>
        <dbReference type="ARBA" id="ARBA00023136"/>
    </source>
</evidence>
<dbReference type="Gene3D" id="3.40.30.10">
    <property type="entry name" value="Glutaredoxin"/>
    <property type="match status" value="1"/>
</dbReference>
<keyword evidence="7 9" id="KW-1133">Transmembrane helix</keyword>
<gene>
    <name evidence="11" type="ordered locus">DEHA2G20966g</name>
</gene>
<evidence type="ECO:0000256" key="2">
    <source>
        <dbReference type="ARBA" id="ARBA00004477"/>
    </source>
</evidence>
<protein>
    <submittedName>
        <fullName evidence="11">DEHA2G20966p</fullName>
    </submittedName>
</protein>
<keyword evidence="6" id="KW-0256">Endoplasmic reticulum</keyword>
<evidence type="ECO:0000313" key="12">
    <source>
        <dbReference type="Proteomes" id="UP000000599"/>
    </source>
</evidence>
<evidence type="ECO:0000256" key="7">
    <source>
        <dbReference type="ARBA" id="ARBA00022989"/>
    </source>
</evidence>
<reference evidence="11 12" key="1">
    <citation type="journal article" date="2004" name="Nature">
        <title>Genome evolution in yeasts.</title>
        <authorList>
            <consortium name="Genolevures"/>
            <person name="Dujon B."/>
            <person name="Sherman D."/>
            <person name="Fischer G."/>
            <person name="Durrens P."/>
            <person name="Casaregola S."/>
            <person name="Lafontaine I."/>
            <person name="de Montigny J."/>
            <person name="Marck C."/>
            <person name="Neuveglise C."/>
            <person name="Talla E."/>
            <person name="Goffard N."/>
            <person name="Frangeul L."/>
            <person name="Aigle M."/>
            <person name="Anthouard V."/>
            <person name="Babour A."/>
            <person name="Barbe V."/>
            <person name="Barnay S."/>
            <person name="Blanchin S."/>
            <person name="Beckerich J.M."/>
            <person name="Beyne E."/>
            <person name="Bleykasten C."/>
            <person name="Boisrame A."/>
            <person name="Boyer J."/>
            <person name="Cattolico L."/>
            <person name="Confanioleri F."/>
            <person name="de Daruvar A."/>
            <person name="Despons L."/>
            <person name="Fabre E."/>
            <person name="Fairhead C."/>
            <person name="Ferry-Dumazet H."/>
            <person name="Groppi A."/>
            <person name="Hantraye F."/>
            <person name="Hennequin C."/>
            <person name="Jauniaux N."/>
            <person name="Joyet P."/>
            <person name="Kachouri R."/>
            <person name="Kerrest A."/>
            <person name="Koszul R."/>
            <person name="Lemaire M."/>
            <person name="Lesur I."/>
            <person name="Ma L."/>
            <person name="Muller H."/>
            <person name="Nicaud J.M."/>
            <person name="Nikolski M."/>
            <person name="Oztas S."/>
            <person name="Ozier-Kalogeropoulos O."/>
            <person name="Pellenz S."/>
            <person name="Potier S."/>
            <person name="Richard G.F."/>
            <person name="Straub M.L."/>
            <person name="Suleau A."/>
            <person name="Swennene D."/>
            <person name="Tekaia F."/>
            <person name="Wesolowski-Louvel M."/>
            <person name="Westhof E."/>
            <person name="Wirth B."/>
            <person name="Zeniou-Meyer M."/>
            <person name="Zivanovic I."/>
            <person name="Bolotin-Fukuhara M."/>
            <person name="Thierry A."/>
            <person name="Bouchier C."/>
            <person name="Caudron B."/>
            <person name="Scarpelli C."/>
            <person name="Gaillardin C."/>
            <person name="Weissenbach J."/>
            <person name="Wincker P."/>
            <person name="Souciet J.L."/>
        </authorList>
    </citation>
    <scope>NUCLEOTIDE SEQUENCE [LARGE SCALE GENOMIC DNA]</scope>
    <source>
        <strain evidence="12">ATCC 36239 / CBS 767 / BCRC 21394 / JCM 1990 / NBRC 0083 / IGC 2968</strain>
    </source>
</reference>
<dbReference type="GO" id="GO:0018279">
    <property type="term" value="P:protein N-linked glycosylation via asparagine"/>
    <property type="evidence" value="ECO:0007669"/>
    <property type="project" value="TreeGrafter"/>
</dbReference>
<evidence type="ECO:0000256" key="3">
    <source>
        <dbReference type="ARBA" id="ARBA00009561"/>
    </source>
</evidence>
<dbReference type="OrthoDB" id="67566at2759"/>
<dbReference type="STRING" id="284592.Q6BH67"/>
<comment type="subcellular location">
    <subcellularLocation>
        <location evidence="2">Endoplasmic reticulum membrane</location>
        <topology evidence="2">Multi-pass membrane protein</topology>
    </subcellularLocation>
</comment>
<dbReference type="HOGENOM" id="CLU_052855_1_0_1"/>
<keyword evidence="8 9" id="KW-0472">Membrane</keyword>
<feature type="transmembrane region" description="Helical" evidence="9">
    <location>
        <begin position="223"/>
        <end position="242"/>
    </location>
</feature>
<dbReference type="PANTHER" id="PTHR12692:SF0">
    <property type="entry name" value="GH11935P"/>
    <property type="match status" value="1"/>
</dbReference>
<organism evidence="11 12">
    <name type="scientific">Debaryomyces hansenii (strain ATCC 36239 / CBS 767 / BCRC 21394 / JCM 1990 / NBRC 0083 / IGC 2968)</name>
    <name type="common">Yeast</name>
    <name type="synonym">Torulaspora hansenii</name>
    <dbReference type="NCBI Taxonomy" id="284592"/>
    <lineage>
        <taxon>Eukaryota</taxon>
        <taxon>Fungi</taxon>
        <taxon>Dikarya</taxon>
        <taxon>Ascomycota</taxon>
        <taxon>Saccharomycotina</taxon>
        <taxon>Pichiomycetes</taxon>
        <taxon>Debaryomycetaceae</taxon>
        <taxon>Debaryomyces</taxon>
    </lineage>
</organism>
<dbReference type="FunCoup" id="Q6BH67">
    <property type="interactions" value="279"/>
</dbReference>
<dbReference type="Proteomes" id="UP000000599">
    <property type="component" value="Chromosome G"/>
</dbReference>
<name>Q6BH67_DEBHA</name>
<comment type="function">
    <text evidence="1">Subunit of the oligosaccharyl transferase (OST) complex that catalyzes the initial transfer of a defined glycan (Glc(3)Man(9)GlcNAc(2) in eukaryotes) from the lipid carrier dolichol-pyrophosphate to an asparagine residue within an Asn-X-Ser/Thr consensus motif in nascent polypeptide chains, the first step in protein N-glycosylation. N-glycosylation occurs cotranslationally and the complex associates with the Sec61 complex at the channel-forming translocon complex that mediates protein translocation across the endoplasmic reticulum (ER). All subunits are required for a maximal enzyme activity.</text>
</comment>
<dbReference type="VEuPathDB" id="FungiDB:DEHA2G20966g"/>
<dbReference type="RefSeq" id="XP_462454.2">
    <property type="nucleotide sequence ID" value="XM_462454.1"/>
</dbReference>
<dbReference type="InParanoid" id="Q6BH67"/>
<dbReference type="AlphaFoldDB" id="Q6BH67"/>
<dbReference type="eggNOG" id="KOG2603">
    <property type="taxonomic scope" value="Eukaryota"/>
</dbReference>
<evidence type="ECO:0000256" key="9">
    <source>
        <dbReference type="SAM" id="Phobius"/>
    </source>
</evidence>
<accession>Q6BH67</accession>
<evidence type="ECO:0000313" key="11">
    <source>
        <dbReference type="EMBL" id="CAG90964.2"/>
    </source>
</evidence>
<feature type="transmembrane region" description="Helical" evidence="9">
    <location>
        <begin position="305"/>
        <end position="328"/>
    </location>
</feature>
<evidence type="ECO:0000256" key="5">
    <source>
        <dbReference type="ARBA" id="ARBA00022729"/>
    </source>
</evidence>
<dbReference type="GeneID" id="2905403"/>
<dbReference type="KEGG" id="dha:DEHA2G20966g"/>
<evidence type="ECO:0000256" key="1">
    <source>
        <dbReference type="ARBA" id="ARBA00002791"/>
    </source>
</evidence>
<keyword evidence="4 9" id="KW-0812">Transmembrane</keyword>
<evidence type="ECO:0000256" key="6">
    <source>
        <dbReference type="ARBA" id="ARBA00022824"/>
    </source>
</evidence>
<dbReference type="GO" id="GO:0008250">
    <property type="term" value="C:oligosaccharyltransferase complex"/>
    <property type="evidence" value="ECO:0007669"/>
    <property type="project" value="TreeGrafter"/>
</dbReference>
<dbReference type="InterPro" id="IPR021149">
    <property type="entry name" value="OligosaccharylTrfase_OST3/OST6"/>
</dbReference>
<keyword evidence="5 10" id="KW-0732">Signal</keyword>
<dbReference type="PANTHER" id="PTHR12692">
    <property type="entry name" value="DOLICHYL-DIPHOSPHOOLIGOSACCHARIDE--PROTEIN GLYCOSYLTRANSFERASE-RELATED"/>
    <property type="match status" value="1"/>
</dbReference>
<evidence type="ECO:0000256" key="10">
    <source>
        <dbReference type="SAM" id="SignalP"/>
    </source>
</evidence>
<dbReference type="OMA" id="VLFGMYS"/>
<comment type="similarity">
    <text evidence="3">Belongs to the OST3/OST6 family.</text>
</comment>
<feature type="signal peptide" evidence="10">
    <location>
        <begin position="1"/>
        <end position="21"/>
    </location>
</feature>
<feature type="transmembrane region" description="Helical" evidence="9">
    <location>
        <begin position="276"/>
        <end position="293"/>
    </location>
</feature>
<proteinExistence type="inferred from homology"/>